<feature type="compositionally biased region" description="Low complexity" evidence="1">
    <location>
        <begin position="727"/>
        <end position="741"/>
    </location>
</feature>
<dbReference type="PANTHER" id="PTHR32010">
    <property type="entry name" value="PHOTOSYSTEM II STABILITY/ASSEMBLY FACTOR HCF136, CHLOROPLASTIC"/>
    <property type="match status" value="1"/>
</dbReference>
<feature type="compositionally biased region" description="Basic and acidic residues" evidence="1">
    <location>
        <begin position="235"/>
        <end position="244"/>
    </location>
</feature>
<evidence type="ECO:0000313" key="2">
    <source>
        <dbReference type="EMBL" id="KAK7380137.1"/>
    </source>
</evidence>
<sequence>MVRPNFPFFALSYVSDKLLSARKMHCAPQEIGNDSPNVSEAGKDSISTIYQQQTKFTSLEDCQESSLSKINNSGNRCAILSFHNFEADGTWRIVALPVQFHSHVNLTSGVNMDGLQLLFPPPLNRLKIDQCKGHRVPLPPYAYSTKSCTKRGFTGSNVHRRCQNKIANRASKLNELPDNSCSQSSLVCSPGLFPDSSTAVNSSDKYTNNSKEDDKSLKKNSKKRARKKVRRSKKKSSDSGSPEHEALTEDYVCVSLTSETCSSNEVDKEGVREFSTSDDRLMKSDYERNEMNDNINVMEAPNSCNSYLDQERKSKATAPIVQSSAGECTTFEPKNQLQDSGRDFEVIDREIKDIQHVEPCCFNDIRDSLVLDSVSVCSRSDESINADDIGKLSNKANCTITSDSGDGYSIGQNLTNGIHRNCEHIEGIRHGGQNCVSNDKRVKQKRTMSKSSSLNKFGGTGTLHGRKGKENSHSVWQKVQKNSSDECGDLKKVNTTLSQFPSTVEKDPSVIKECNSVSVNGVSKTEDKKHLKNKFGRKSKGKVESVSKKGHNNYSRTSLHLNRSLLNDHEKASIQQNDMLHISSQETDQQGLNTVSGFNSNINHLMDGVQTNGVEQVTSEIVHSEEFHLEESDPQENASHIIANTTNNENIDSQDSSLAMPGENINHSNMSEELSLVSCNLEADEAGQTEKEVSSADYNAQNHSSGTTLWKWIPVGKKDTGLEKSESNSSPPEYSDGSSSNNFNFESRVEPEVASSENQDSLLSASRTCNGQIYDEVPCLDEGENHKMGSQVACTLKEHGDKHEVANHMFCECKSQDMLETDSCRIAQAVNDACRVQLACEAVHMATGGPVAEFERLLHFCSPVICKSHNSLSCSTCSHNHAGGVSLCRHEIPNLSLGCMWKWYEKHGSYGLEIRAQDHENPKKQGSIGDFPFHAYFVPSLSAVQLFKHHGHKCVNSSDKLPNSEVSEACEMVDISENSSTASQNHSIFSVLFPQPRNQDASIQTPRETASIDNASIPSINSACYGDLELLFEYFEFEQPQQRQPLYEKIQELIRGNIPIQSSTYGDPTTLDSICLRDLHPRSWFSVAWYPIYRIPDGNFRASFLTYHSLGHLVHRTSSDLSALGSCIVSPAVGLQSYNAQGECWFQLKHSALTAEMVGLNPCLLLKERLKTLEETASLMARAVVNKGNLTCTNRHPDYEFFLSRRRY</sequence>
<evidence type="ECO:0000256" key="1">
    <source>
        <dbReference type="SAM" id="MobiDB-lite"/>
    </source>
</evidence>
<dbReference type="Pfam" id="PF05623">
    <property type="entry name" value="DUF789"/>
    <property type="match status" value="1"/>
</dbReference>
<dbReference type="Proteomes" id="UP001386955">
    <property type="component" value="Unassembled WGS sequence"/>
</dbReference>
<feature type="region of interest" description="Disordered" evidence="1">
    <location>
        <begin position="198"/>
        <end position="244"/>
    </location>
</feature>
<reference evidence="2 3" key="1">
    <citation type="submission" date="2024-01" db="EMBL/GenBank/DDBJ databases">
        <title>The genomes of 5 underutilized Papilionoideae crops provide insights into root nodulation and disease resistanc.</title>
        <authorList>
            <person name="Jiang F."/>
        </authorList>
    </citation>
    <scope>NUCLEOTIDE SEQUENCE [LARGE SCALE GENOMIC DNA]</scope>
    <source>
        <strain evidence="2">DUOXIRENSHENG_FW03</strain>
        <tissue evidence="2">Leaves</tissue>
    </source>
</reference>
<dbReference type="EMBL" id="JAYMYS010000009">
    <property type="protein sequence ID" value="KAK7380137.1"/>
    <property type="molecule type" value="Genomic_DNA"/>
</dbReference>
<feature type="compositionally biased region" description="Polar residues" evidence="1">
    <location>
        <begin position="198"/>
        <end position="209"/>
    </location>
</feature>
<feature type="compositionally biased region" description="Basic residues" evidence="1">
    <location>
        <begin position="218"/>
        <end position="234"/>
    </location>
</feature>
<dbReference type="PANTHER" id="PTHR32010:SF18">
    <property type="entry name" value="DUF789 FAMILY PROTEIN"/>
    <property type="match status" value="1"/>
</dbReference>
<organism evidence="2 3">
    <name type="scientific">Psophocarpus tetragonolobus</name>
    <name type="common">Winged bean</name>
    <name type="synonym">Dolichos tetragonolobus</name>
    <dbReference type="NCBI Taxonomy" id="3891"/>
    <lineage>
        <taxon>Eukaryota</taxon>
        <taxon>Viridiplantae</taxon>
        <taxon>Streptophyta</taxon>
        <taxon>Embryophyta</taxon>
        <taxon>Tracheophyta</taxon>
        <taxon>Spermatophyta</taxon>
        <taxon>Magnoliopsida</taxon>
        <taxon>eudicotyledons</taxon>
        <taxon>Gunneridae</taxon>
        <taxon>Pentapetalae</taxon>
        <taxon>rosids</taxon>
        <taxon>fabids</taxon>
        <taxon>Fabales</taxon>
        <taxon>Fabaceae</taxon>
        <taxon>Papilionoideae</taxon>
        <taxon>50 kb inversion clade</taxon>
        <taxon>NPAAA clade</taxon>
        <taxon>indigoferoid/millettioid clade</taxon>
        <taxon>Phaseoleae</taxon>
        <taxon>Psophocarpus</taxon>
    </lineage>
</organism>
<feature type="compositionally biased region" description="Polar residues" evidence="1">
    <location>
        <begin position="647"/>
        <end position="657"/>
    </location>
</feature>
<proteinExistence type="predicted"/>
<feature type="region of interest" description="Disordered" evidence="1">
    <location>
        <begin position="720"/>
        <end position="761"/>
    </location>
</feature>
<name>A0AAN9NZR1_PSOTE</name>
<evidence type="ECO:0000313" key="3">
    <source>
        <dbReference type="Proteomes" id="UP001386955"/>
    </source>
</evidence>
<accession>A0AAN9NZR1</accession>
<dbReference type="InterPro" id="IPR008507">
    <property type="entry name" value="DUF789"/>
</dbReference>
<feature type="region of interest" description="Disordered" evidence="1">
    <location>
        <begin position="535"/>
        <end position="555"/>
    </location>
</feature>
<gene>
    <name evidence="2" type="ORF">VNO78_32583</name>
</gene>
<comment type="caution">
    <text evidence="2">The sequence shown here is derived from an EMBL/GenBank/DDBJ whole genome shotgun (WGS) entry which is preliminary data.</text>
</comment>
<dbReference type="AlphaFoldDB" id="A0AAN9NZR1"/>
<keyword evidence="3" id="KW-1185">Reference proteome</keyword>
<feature type="region of interest" description="Disordered" evidence="1">
    <location>
        <begin position="647"/>
        <end position="666"/>
    </location>
</feature>
<feature type="region of interest" description="Disordered" evidence="1">
    <location>
        <begin position="445"/>
        <end position="472"/>
    </location>
</feature>
<protein>
    <submittedName>
        <fullName evidence="2">Uncharacterized protein</fullName>
    </submittedName>
</protein>